<dbReference type="EMBL" id="JBAWKB010000001">
    <property type="protein sequence ID" value="MFH6770537.1"/>
    <property type="molecule type" value="Genomic_DNA"/>
</dbReference>
<reference evidence="5 6" key="1">
    <citation type="submission" date="2024-02" db="EMBL/GenBank/DDBJ databases">
        <title>A Gaetbulibacter species isolated from tidal flats and genomic insights of their niches.</title>
        <authorList>
            <person name="Ye Y."/>
        </authorList>
    </citation>
    <scope>NUCLEOTIDE SEQUENCE [LARGE SCALE GENOMIC DNA]</scope>
    <source>
        <strain evidence="5 6">KYW382</strain>
    </source>
</reference>
<evidence type="ECO:0000256" key="3">
    <source>
        <dbReference type="PROSITE-ProRule" id="PRU00339"/>
    </source>
</evidence>
<dbReference type="Pfam" id="PF13174">
    <property type="entry name" value="TPR_6"/>
    <property type="match status" value="1"/>
</dbReference>
<feature type="repeat" description="TPR" evidence="3">
    <location>
        <begin position="76"/>
        <end position="109"/>
    </location>
</feature>
<organism evidence="5 6">
    <name type="scientific">Gaetbulibacter aestuarii</name>
    <dbReference type="NCBI Taxonomy" id="1502358"/>
    <lineage>
        <taxon>Bacteria</taxon>
        <taxon>Pseudomonadati</taxon>
        <taxon>Bacteroidota</taxon>
        <taxon>Flavobacteriia</taxon>
        <taxon>Flavobacteriales</taxon>
        <taxon>Flavobacteriaceae</taxon>
        <taxon>Gaetbulibacter</taxon>
    </lineage>
</organism>
<dbReference type="PANTHER" id="PTHR44186">
    <property type="match status" value="1"/>
</dbReference>
<dbReference type="PROSITE" id="PS50005">
    <property type="entry name" value="TPR"/>
    <property type="match status" value="2"/>
</dbReference>
<protein>
    <submittedName>
        <fullName evidence="5">Tetratricopeptide repeat protein</fullName>
    </submittedName>
</protein>
<sequence length="453" mass="52145">MNKKSIIFILLTALFMGLQVTFAQVDFNKKPTDDLGNVQDAFQESFFEALKQRAIENYDKAIEALLKCEDIDRRSAVVYYELGLNYIQLMNFGAAEDALKKAVRLEPENKWYNDALYGYYLEQKDYDKAIKTLKDIVEYYPDYKEDLAGLYVKVEKFDKALDILDELDAQFGITESRDMMRNAIYKATGRKDEQIENLQERLENNPDDEANYLKLIYRYSANNQEEKAFETAKELLNVHPQSQLVHLALYKFYLKYNQPEKAIESMKIVVKSPQIEPEAKLKVLTDFVNFVKTHPEYEKDLVEATAVVGNTNNVSTLLELGQYYLKTNDKTKALKNFEAAMALDPDNLRVLKNTLLLYLDFKKYENAAEKSSEAMEKFPAQPIFYLINGVASNALNKPKQALEALDMGIDFVVDNPKMKRDFYSEMSKAYTLLNNTAKAKAFSDKAAQIPESN</sequence>
<dbReference type="Gene3D" id="1.25.40.10">
    <property type="entry name" value="Tetratricopeptide repeat domain"/>
    <property type="match status" value="4"/>
</dbReference>
<dbReference type="RefSeq" id="WP_344738820.1">
    <property type="nucleotide sequence ID" value="NZ_BAABAY010000001.1"/>
</dbReference>
<evidence type="ECO:0000256" key="2">
    <source>
        <dbReference type="ARBA" id="ARBA00022803"/>
    </source>
</evidence>
<dbReference type="InterPro" id="IPR019734">
    <property type="entry name" value="TPR_rpt"/>
</dbReference>
<keyword evidence="4" id="KW-0732">Signal</keyword>
<dbReference type="PANTHER" id="PTHR44186:SF1">
    <property type="entry name" value="BARDET-BIEDL SYNDROME 4 PROTEIN"/>
    <property type="match status" value="1"/>
</dbReference>
<feature type="signal peptide" evidence="4">
    <location>
        <begin position="1"/>
        <end position="23"/>
    </location>
</feature>
<evidence type="ECO:0000313" key="6">
    <source>
        <dbReference type="Proteomes" id="UP001610100"/>
    </source>
</evidence>
<dbReference type="Pfam" id="PF07719">
    <property type="entry name" value="TPR_2"/>
    <property type="match status" value="1"/>
</dbReference>
<proteinExistence type="predicted"/>
<dbReference type="Proteomes" id="UP001610100">
    <property type="component" value="Unassembled WGS sequence"/>
</dbReference>
<keyword evidence="2 3" id="KW-0802">TPR repeat</keyword>
<evidence type="ECO:0000313" key="5">
    <source>
        <dbReference type="EMBL" id="MFH6770537.1"/>
    </source>
</evidence>
<dbReference type="InterPro" id="IPR013105">
    <property type="entry name" value="TPR_2"/>
</dbReference>
<dbReference type="Pfam" id="PF13181">
    <property type="entry name" value="TPR_8"/>
    <property type="match status" value="1"/>
</dbReference>
<dbReference type="InterPro" id="IPR011990">
    <property type="entry name" value="TPR-like_helical_dom_sf"/>
</dbReference>
<name>A0ABW7MXQ6_9FLAO</name>
<dbReference type="SUPFAM" id="SSF48452">
    <property type="entry name" value="TPR-like"/>
    <property type="match status" value="1"/>
</dbReference>
<accession>A0ABW7MXQ6</accession>
<comment type="caution">
    <text evidence="5">The sequence shown here is derived from an EMBL/GenBank/DDBJ whole genome shotgun (WGS) entry which is preliminary data.</text>
</comment>
<dbReference type="SMART" id="SM00028">
    <property type="entry name" value="TPR"/>
    <property type="match status" value="6"/>
</dbReference>
<gene>
    <name evidence="5" type="ORF">V8G58_01225</name>
</gene>
<feature type="repeat" description="TPR" evidence="3">
    <location>
        <begin position="314"/>
        <end position="347"/>
    </location>
</feature>
<evidence type="ECO:0000256" key="1">
    <source>
        <dbReference type="ARBA" id="ARBA00022737"/>
    </source>
</evidence>
<dbReference type="PROSITE" id="PS50293">
    <property type="entry name" value="TPR_REGION"/>
    <property type="match status" value="1"/>
</dbReference>
<evidence type="ECO:0000256" key="4">
    <source>
        <dbReference type="SAM" id="SignalP"/>
    </source>
</evidence>
<keyword evidence="1" id="KW-0677">Repeat</keyword>
<keyword evidence="6" id="KW-1185">Reference proteome</keyword>
<feature type="chain" id="PRO_5045341143" evidence="4">
    <location>
        <begin position="24"/>
        <end position="453"/>
    </location>
</feature>